<dbReference type="InterPro" id="IPR025708">
    <property type="entry name" value="HSP15"/>
</dbReference>
<dbReference type="Proteomes" id="UP000823661">
    <property type="component" value="Unassembled WGS sequence"/>
</dbReference>
<protein>
    <submittedName>
        <fullName evidence="6">RNA-binding S4 domain-containing protein</fullName>
    </submittedName>
</protein>
<feature type="domain" description="RNA-binding S4" evidence="5">
    <location>
        <begin position="5"/>
        <end position="61"/>
    </location>
</feature>
<dbReference type="PROSITE" id="PS50889">
    <property type="entry name" value="S4"/>
    <property type="match status" value="1"/>
</dbReference>
<dbReference type="AlphaFoldDB" id="A0A9D9HI81"/>
<evidence type="ECO:0000313" key="6">
    <source>
        <dbReference type="EMBL" id="MBO8452354.1"/>
    </source>
</evidence>
<reference evidence="6" key="1">
    <citation type="submission" date="2020-10" db="EMBL/GenBank/DDBJ databases">
        <authorList>
            <person name="Gilroy R."/>
        </authorList>
    </citation>
    <scope>NUCLEOTIDE SEQUENCE</scope>
    <source>
        <strain evidence="6">B1-20833</strain>
    </source>
</reference>
<evidence type="ECO:0000256" key="2">
    <source>
        <dbReference type="ARBA" id="ARBA00022884"/>
    </source>
</evidence>
<dbReference type="GO" id="GO:0034605">
    <property type="term" value="P:cellular response to heat"/>
    <property type="evidence" value="ECO:0007669"/>
    <property type="project" value="InterPro"/>
</dbReference>
<evidence type="ECO:0000256" key="3">
    <source>
        <dbReference type="ARBA" id="ARBA00023125"/>
    </source>
</evidence>
<evidence type="ECO:0000256" key="4">
    <source>
        <dbReference type="PROSITE-ProRule" id="PRU00182"/>
    </source>
</evidence>
<dbReference type="SMART" id="SM00363">
    <property type="entry name" value="S4"/>
    <property type="match status" value="1"/>
</dbReference>
<dbReference type="InterPro" id="IPR036986">
    <property type="entry name" value="S4_RNA-bd_sf"/>
</dbReference>
<comment type="caution">
    <text evidence="6">The sequence shown here is derived from an EMBL/GenBank/DDBJ whole genome shotgun (WGS) entry which is preliminary data.</text>
</comment>
<dbReference type="CDD" id="cd00165">
    <property type="entry name" value="S4"/>
    <property type="match status" value="1"/>
</dbReference>
<name>A0A9D9HI81_9BACT</name>
<dbReference type="Gene3D" id="3.10.290.10">
    <property type="entry name" value="RNA-binding S4 domain"/>
    <property type="match status" value="1"/>
</dbReference>
<gene>
    <name evidence="6" type="ORF">IAC06_05670</name>
</gene>
<sequence>MAEETRIDKYLWAIRVYKTRSDATDACKGGKVRLNGNDVKPSKPVKPGDVICARKGAVQYTYNVLSLTDKRVGAKLVPDYAENITPQEELDKLRHPVETFFLKRDPGTGRPTKKDRRQMESLWNSLDFDVPDDVADDFADEFGLDDE</sequence>
<dbReference type="GO" id="GO:0003677">
    <property type="term" value="F:DNA binding"/>
    <property type="evidence" value="ECO:0007669"/>
    <property type="project" value="UniProtKB-KW"/>
</dbReference>
<comment type="similarity">
    <text evidence="1">Belongs to the HSP15 family.</text>
</comment>
<keyword evidence="2 4" id="KW-0694">RNA-binding</keyword>
<organism evidence="6 7">
    <name type="scientific">Candidatus Cryptobacteroides intestinavium</name>
    <dbReference type="NCBI Taxonomy" id="2840766"/>
    <lineage>
        <taxon>Bacteria</taxon>
        <taxon>Pseudomonadati</taxon>
        <taxon>Bacteroidota</taxon>
        <taxon>Bacteroidia</taxon>
        <taxon>Bacteroidales</taxon>
        <taxon>Candidatus Cryptobacteroides</taxon>
    </lineage>
</organism>
<evidence type="ECO:0000256" key="1">
    <source>
        <dbReference type="ARBA" id="ARBA00008396"/>
    </source>
</evidence>
<evidence type="ECO:0000259" key="5">
    <source>
        <dbReference type="SMART" id="SM00363"/>
    </source>
</evidence>
<reference evidence="6" key="2">
    <citation type="journal article" date="2021" name="PeerJ">
        <title>Extensive microbial diversity within the chicken gut microbiome revealed by metagenomics and culture.</title>
        <authorList>
            <person name="Gilroy R."/>
            <person name="Ravi A."/>
            <person name="Getino M."/>
            <person name="Pursley I."/>
            <person name="Horton D.L."/>
            <person name="Alikhan N.F."/>
            <person name="Baker D."/>
            <person name="Gharbi K."/>
            <person name="Hall N."/>
            <person name="Watson M."/>
            <person name="Adriaenssens E.M."/>
            <person name="Foster-Nyarko E."/>
            <person name="Jarju S."/>
            <person name="Secka A."/>
            <person name="Antonio M."/>
            <person name="Oren A."/>
            <person name="Chaudhuri R.R."/>
            <person name="La Ragione R."/>
            <person name="Hildebrand F."/>
            <person name="Pallen M.J."/>
        </authorList>
    </citation>
    <scope>NUCLEOTIDE SEQUENCE</scope>
    <source>
        <strain evidence="6">B1-20833</strain>
    </source>
</reference>
<proteinExistence type="inferred from homology"/>
<evidence type="ECO:0000313" key="7">
    <source>
        <dbReference type="Proteomes" id="UP000823661"/>
    </source>
</evidence>
<dbReference type="InterPro" id="IPR002942">
    <property type="entry name" value="S4_RNA-bd"/>
</dbReference>
<keyword evidence="3" id="KW-0238">DNA-binding</keyword>
<dbReference type="EMBL" id="JADIMI010000056">
    <property type="protein sequence ID" value="MBO8452354.1"/>
    <property type="molecule type" value="Genomic_DNA"/>
</dbReference>
<dbReference type="GO" id="GO:0003727">
    <property type="term" value="F:single-stranded RNA binding"/>
    <property type="evidence" value="ECO:0007669"/>
    <property type="project" value="InterPro"/>
</dbReference>
<dbReference type="PIRSF" id="PIRSF016821">
    <property type="entry name" value="HSP15"/>
    <property type="match status" value="1"/>
</dbReference>
<dbReference type="GO" id="GO:0043023">
    <property type="term" value="F:ribosomal large subunit binding"/>
    <property type="evidence" value="ECO:0007669"/>
    <property type="project" value="InterPro"/>
</dbReference>
<dbReference type="Pfam" id="PF01479">
    <property type="entry name" value="S4"/>
    <property type="match status" value="1"/>
</dbReference>
<accession>A0A9D9HI81</accession>
<dbReference type="SUPFAM" id="SSF55174">
    <property type="entry name" value="Alpha-L RNA-binding motif"/>
    <property type="match status" value="1"/>
</dbReference>